<evidence type="ECO:0000259" key="10">
    <source>
        <dbReference type="Pfam" id="PF07730"/>
    </source>
</evidence>
<dbReference type="AlphaFoldDB" id="A0A4R5AR43"/>
<name>A0A4R5AR43_9ACTN</name>
<proteinExistence type="predicted"/>
<dbReference type="EC" id="2.7.13.3" evidence="2"/>
<dbReference type="InterPro" id="IPR036890">
    <property type="entry name" value="HATPase_C_sf"/>
</dbReference>
<organism evidence="11 12">
    <name type="scientific">Actinomadura rubrisoli</name>
    <dbReference type="NCBI Taxonomy" id="2530368"/>
    <lineage>
        <taxon>Bacteria</taxon>
        <taxon>Bacillati</taxon>
        <taxon>Actinomycetota</taxon>
        <taxon>Actinomycetes</taxon>
        <taxon>Streptosporangiales</taxon>
        <taxon>Thermomonosporaceae</taxon>
        <taxon>Actinomadura</taxon>
    </lineage>
</organism>
<gene>
    <name evidence="11" type="ORF">E1298_33845</name>
</gene>
<dbReference type="OrthoDB" id="227596at2"/>
<dbReference type="GO" id="GO:0005524">
    <property type="term" value="F:ATP binding"/>
    <property type="evidence" value="ECO:0007669"/>
    <property type="project" value="UniProtKB-KW"/>
</dbReference>
<dbReference type="PANTHER" id="PTHR24421">
    <property type="entry name" value="NITRATE/NITRITE SENSOR PROTEIN NARX-RELATED"/>
    <property type="match status" value="1"/>
</dbReference>
<keyword evidence="6 11" id="KW-0418">Kinase</keyword>
<comment type="catalytic activity">
    <reaction evidence="1">
        <text>ATP + protein L-histidine = ADP + protein N-phospho-L-histidine.</text>
        <dbReference type="EC" id="2.7.13.3"/>
    </reaction>
</comment>
<dbReference type="InterPro" id="IPR011712">
    <property type="entry name" value="Sig_transdc_His_kin_sub3_dim/P"/>
</dbReference>
<protein>
    <recommendedName>
        <fullName evidence="2">histidine kinase</fullName>
        <ecNumber evidence="2">2.7.13.3</ecNumber>
    </recommendedName>
</protein>
<evidence type="ECO:0000256" key="4">
    <source>
        <dbReference type="ARBA" id="ARBA00022679"/>
    </source>
</evidence>
<keyword evidence="9" id="KW-1133">Transmembrane helix</keyword>
<keyword evidence="9" id="KW-0812">Transmembrane</keyword>
<feature type="domain" description="Signal transduction histidine kinase subgroup 3 dimerisation and phosphoacceptor" evidence="10">
    <location>
        <begin position="191"/>
        <end position="266"/>
    </location>
</feature>
<accession>A0A4R5AR43</accession>
<dbReference type="GO" id="GO:0000155">
    <property type="term" value="F:phosphorelay sensor kinase activity"/>
    <property type="evidence" value="ECO:0007669"/>
    <property type="project" value="InterPro"/>
</dbReference>
<dbReference type="GO" id="GO:0046983">
    <property type="term" value="F:protein dimerization activity"/>
    <property type="evidence" value="ECO:0007669"/>
    <property type="project" value="InterPro"/>
</dbReference>
<dbReference type="Pfam" id="PF07730">
    <property type="entry name" value="HisKA_3"/>
    <property type="match status" value="1"/>
</dbReference>
<evidence type="ECO:0000313" key="12">
    <source>
        <dbReference type="Proteomes" id="UP000294513"/>
    </source>
</evidence>
<evidence type="ECO:0000256" key="5">
    <source>
        <dbReference type="ARBA" id="ARBA00022741"/>
    </source>
</evidence>
<evidence type="ECO:0000256" key="1">
    <source>
        <dbReference type="ARBA" id="ARBA00000085"/>
    </source>
</evidence>
<feature type="transmembrane region" description="Helical" evidence="9">
    <location>
        <begin position="21"/>
        <end position="38"/>
    </location>
</feature>
<dbReference type="GO" id="GO:0016020">
    <property type="term" value="C:membrane"/>
    <property type="evidence" value="ECO:0007669"/>
    <property type="project" value="InterPro"/>
</dbReference>
<keyword evidence="7" id="KW-0067">ATP-binding</keyword>
<keyword evidence="3" id="KW-0597">Phosphoprotein</keyword>
<reference evidence="11 12" key="1">
    <citation type="submission" date="2019-03" db="EMBL/GenBank/DDBJ databases">
        <title>Draft genome sequences of novel Actinobacteria.</title>
        <authorList>
            <person name="Sahin N."/>
            <person name="Ay H."/>
            <person name="Saygin H."/>
        </authorList>
    </citation>
    <scope>NUCLEOTIDE SEQUENCE [LARGE SCALE GENOMIC DNA]</scope>
    <source>
        <strain evidence="11 12">H3C3</strain>
    </source>
</reference>
<feature type="transmembrane region" description="Helical" evidence="9">
    <location>
        <begin position="143"/>
        <end position="161"/>
    </location>
</feature>
<evidence type="ECO:0000256" key="7">
    <source>
        <dbReference type="ARBA" id="ARBA00022840"/>
    </source>
</evidence>
<dbReference type="Gene3D" id="1.20.5.1930">
    <property type="match status" value="1"/>
</dbReference>
<evidence type="ECO:0000256" key="8">
    <source>
        <dbReference type="ARBA" id="ARBA00023012"/>
    </source>
</evidence>
<comment type="caution">
    <text evidence="11">The sequence shown here is derived from an EMBL/GenBank/DDBJ whole genome shotgun (WGS) entry which is preliminary data.</text>
</comment>
<evidence type="ECO:0000256" key="3">
    <source>
        <dbReference type="ARBA" id="ARBA00022553"/>
    </source>
</evidence>
<dbReference type="PANTHER" id="PTHR24421:SF10">
    <property type="entry name" value="NITRATE_NITRITE SENSOR PROTEIN NARQ"/>
    <property type="match status" value="1"/>
</dbReference>
<keyword evidence="4" id="KW-0808">Transferase</keyword>
<sequence length="407" mass="43390">MLPGRLASLDGHGPQRRTLRDWLVDLVLFGGAVWLWAAKDPAPHRLLEDLPGWTRMADLSLGAVGCLALWSRRRYPLALAWYLVPLLAVAPSATGAAIVAVLTVAVHRDWPLAALIAGLHLLVAVPLGLFLPPHGESGAQNAAWLVVMFTVPLSWGMAARARRELSLGARREVERQRFEHALRVADAERAERERIAREMHDVLAHRISLLTMHAGALSYRTAQAETGEGPPLKAAEIKEAVDVIHGNAHLALDELGEVLEVLRTADTGGRIGASSPSRPSLAGIAGLVREARAAGQQVVFEPGDTCEGREPHPRVQRTAYRVVQEGLTNARKHAPHAQVTVRVGGAPGAGLDITVVNPLPAEPRSSAIPGAGAGLAGLAERLSLDGGTLEHGPCDGTFRLAAHLPWP</sequence>
<evidence type="ECO:0000256" key="6">
    <source>
        <dbReference type="ARBA" id="ARBA00022777"/>
    </source>
</evidence>
<evidence type="ECO:0000313" key="11">
    <source>
        <dbReference type="EMBL" id="TDD73534.1"/>
    </source>
</evidence>
<keyword evidence="12" id="KW-1185">Reference proteome</keyword>
<feature type="transmembrane region" description="Helical" evidence="9">
    <location>
        <begin position="112"/>
        <end position="131"/>
    </location>
</feature>
<evidence type="ECO:0000256" key="2">
    <source>
        <dbReference type="ARBA" id="ARBA00012438"/>
    </source>
</evidence>
<keyword evidence="8" id="KW-0902">Two-component regulatory system</keyword>
<keyword evidence="9" id="KW-0472">Membrane</keyword>
<feature type="transmembrane region" description="Helical" evidence="9">
    <location>
        <begin position="79"/>
        <end position="105"/>
    </location>
</feature>
<dbReference type="InterPro" id="IPR050482">
    <property type="entry name" value="Sensor_HK_TwoCompSys"/>
</dbReference>
<dbReference type="Proteomes" id="UP000294513">
    <property type="component" value="Unassembled WGS sequence"/>
</dbReference>
<keyword evidence="5" id="KW-0547">Nucleotide-binding</keyword>
<evidence type="ECO:0000256" key="9">
    <source>
        <dbReference type="SAM" id="Phobius"/>
    </source>
</evidence>
<dbReference type="Gene3D" id="3.30.565.10">
    <property type="entry name" value="Histidine kinase-like ATPase, C-terminal domain"/>
    <property type="match status" value="1"/>
</dbReference>
<dbReference type="EMBL" id="SMKU01000255">
    <property type="protein sequence ID" value="TDD73534.1"/>
    <property type="molecule type" value="Genomic_DNA"/>
</dbReference>